<organism evidence="1">
    <name type="scientific">marine sediment metagenome</name>
    <dbReference type="NCBI Taxonomy" id="412755"/>
    <lineage>
        <taxon>unclassified sequences</taxon>
        <taxon>metagenomes</taxon>
        <taxon>ecological metagenomes</taxon>
    </lineage>
</organism>
<dbReference type="AlphaFoldDB" id="A0A0F9JQF3"/>
<gene>
    <name evidence="1" type="ORF">LCGC14_1423660</name>
</gene>
<proteinExistence type="predicted"/>
<dbReference type="EMBL" id="LAZR01009525">
    <property type="protein sequence ID" value="KKM72124.1"/>
    <property type="molecule type" value="Genomic_DNA"/>
</dbReference>
<comment type="caution">
    <text evidence="1">The sequence shown here is derived from an EMBL/GenBank/DDBJ whole genome shotgun (WGS) entry which is preliminary data.</text>
</comment>
<sequence length="100" mass="10970">MALVIRASTLLTKRILKVHSDGVTHLETSFMGGRRKFGFREIGCVLMSSHRVLSFQVGYEVFSVPTKPGNRRHQETIQALISAVRTAHGMPPGMVLPPGA</sequence>
<accession>A0A0F9JQF3</accession>
<reference evidence="1" key="1">
    <citation type="journal article" date="2015" name="Nature">
        <title>Complex archaea that bridge the gap between prokaryotes and eukaryotes.</title>
        <authorList>
            <person name="Spang A."/>
            <person name="Saw J.H."/>
            <person name="Jorgensen S.L."/>
            <person name="Zaremba-Niedzwiedzka K."/>
            <person name="Martijn J."/>
            <person name="Lind A.E."/>
            <person name="van Eijk R."/>
            <person name="Schleper C."/>
            <person name="Guy L."/>
            <person name="Ettema T.J."/>
        </authorList>
    </citation>
    <scope>NUCLEOTIDE SEQUENCE</scope>
</reference>
<protein>
    <submittedName>
        <fullName evidence="1">Uncharacterized protein</fullName>
    </submittedName>
</protein>
<evidence type="ECO:0000313" key="1">
    <source>
        <dbReference type="EMBL" id="KKM72124.1"/>
    </source>
</evidence>
<name>A0A0F9JQF3_9ZZZZ</name>